<protein>
    <submittedName>
        <fullName evidence="2">Uncharacterized protein</fullName>
    </submittedName>
</protein>
<gene>
    <name evidence="2" type="ORF">ANE_LOCUS2699</name>
</gene>
<dbReference type="AlphaFoldDB" id="A0A565ATN0"/>
<dbReference type="Proteomes" id="UP000489600">
    <property type="component" value="Unassembled WGS sequence"/>
</dbReference>
<dbReference type="EMBL" id="CABITT030000001">
    <property type="protein sequence ID" value="VVA92254.1"/>
    <property type="molecule type" value="Genomic_DNA"/>
</dbReference>
<reference evidence="2" key="1">
    <citation type="submission" date="2019-07" db="EMBL/GenBank/DDBJ databases">
        <authorList>
            <person name="Dittberner H."/>
        </authorList>
    </citation>
    <scope>NUCLEOTIDE SEQUENCE [LARGE SCALE GENOMIC DNA]</scope>
</reference>
<sequence>MLLILGISVGLTRRTISPWGDILVQARRPRLSSCSLPLLTGPTPPVRPLSLKIKACPHSVKMESPASTSHHPEPPDLFPPALQEPSPPPKLPTPPDPPPVQIFPILASFHHPPYSKSTGVSYLSSDLLYPFRLIYWYDNWSSIGRLIDVMGPLYLSMS</sequence>
<accession>A0A565ATN0</accession>
<proteinExistence type="predicted"/>
<comment type="caution">
    <text evidence="2">The sequence shown here is derived from an EMBL/GenBank/DDBJ whole genome shotgun (WGS) entry which is preliminary data.</text>
</comment>
<feature type="region of interest" description="Disordered" evidence="1">
    <location>
        <begin position="60"/>
        <end position="97"/>
    </location>
</feature>
<name>A0A565ATN0_9BRAS</name>
<evidence type="ECO:0000256" key="1">
    <source>
        <dbReference type="SAM" id="MobiDB-lite"/>
    </source>
</evidence>
<evidence type="ECO:0000313" key="2">
    <source>
        <dbReference type="EMBL" id="VVA92254.1"/>
    </source>
</evidence>
<organism evidence="2 3">
    <name type="scientific">Arabis nemorensis</name>
    <dbReference type="NCBI Taxonomy" id="586526"/>
    <lineage>
        <taxon>Eukaryota</taxon>
        <taxon>Viridiplantae</taxon>
        <taxon>Streptophyta</taxon>
        <taxon>Embryophyta</taxon>
        <taxon>Tracheophyta</taxon>
        <taxon>Spermatophyta</taxon>
        <taxon>Magnoliopsida</taxon>
        <taxon>eudicotyledons</taxon>
        <taxon>Gunneridae</taxon>
        <taxon>Pentapetalae</taxon>
        <taxon>rosids</taxon>
        <taxon>malvids</taxon>
        <taxon>Brassicales</taxon>
        <taxon>Brassicaceae</taxon>
        <taxon>Arabideae</taxon>
        <taxon>Arabis</taxon>
    </lineage>
</organism>
<feature type="compositionally biased region" description="Pro residues" evidence="1">
    <location>
        <begin position="85"/>
        <end position="97"/>
    </location>
</feature>
<keyword evidence="3" id="KW-1185">Reference proteome</keyword>
<evidence type="ECO:0000313" key="3">
    <source>
        <dbReference type="Proteomes" id="UP000489600"/>
    </source>
</evidence>